<dbReference type="Gene3D" id="3.80.10.10">
    <property type="entry name" value="Ribonuclease Inhibitor"/>
    <property type="match status" value="5"/>
</dbReference>
<dbReference type="PANTHER" id="PTHR24111:SF0">
    <property type="entry name" value="LEUCINE-RICH REPEAT-CONTAINING PROTEIN"/>
    <property type="match status" value="1"/>
</dbReference>
<dbReference type="SUPFAM" id="SSF52047">
    <property type="entry name" value="RNI-like"/>
    <property type="match status" value="2"/>
</dbReference>
<protein>
    <submittedName>
        <fullName evidence="2">Leucine-rich repeat, ribonuclease inhibitor subtype</fullName>
    </submittedName>
</protein>
<comment type="caution">
    <text evidence="2">The sequence shown here is derived from an EMBL/GenBank/DDBJ whole genome shotgun (WGS) entry which is preliminary data.</text>
</comment>
<reference evidence="3" key="1">
    <citation type="submission" date="2013-09" db="EMBL/GenBank/DDBJ databases">
        <title>Corchorus olitorius genome sequencing.</title>
        <authorList>
            <person name="Alam M."/>
            <person name="Haque M.S."/>
            <person name="Islam M.S."/>
            <person name="Emdad E.M."/>
            <person name="Islam M.M."/>
            <person name="Ahmed B."/>
            <person name="Halim A."/>
            <person name="Hossen Q.M.M."/>
            <person name="Hossain M.Z."/>
            <person name="Ahmed R."/>
            <person name="Khan M.M."/>
            <person name="Islam R."/>
            <person name="Rashid M.M."/>
            <person name="Khan S.A."/>
            <person name="Rahman M.S."/>
            <person name="Alam M."/>
            <person name="Yahiya A.S."/>
            <person name="Khan M.S."/>
            <person name="Azam M.S."/>
            <person name="Haque T."/>
            <person name="Lashkar M.Z.H."/>
            <person name="Akhand A.I."/>
            <person name="Morshed G."/>
            <person name="Roy S."/>
            <person name="Uddin K.S."/>
            <person name="Rabeya T."/>
            <person name="Hossain A.S."/>
            <person name="Chowdhury A."/>
            <person name="Snigdha A.R."/>
            <person name="Mortoza M.S."/>
            <person name="Matin S.A."/>
            <person name="Hoque S.M.E."/>
            <person name="Islam M.K."/>
            <person name="Roy D.K."/>
            <person name="Haider R."/>
            <person name="Moosa M.M."/>
            <person name="Elias S.M."/>
            <person name="Hasan A.M."/>
            <person name="Jahan S."/>
            <person name="Shafiuddin M."/>
            <person name="Mahmood N."/>
            <person name="Shommy N.S."/>
        </authorList>
    </citation>
    <scope>NUCLEOTIDE SEQUENCE [LARGE SCALE GENOMIC DNA]</scope>
    <source>
        <strain evidence="3">cv. O-4</strain>
    </source>
</reference>
<name>A0A1R3J518_9ROSI</name>
<organism evidence="2 3">
    <name type="scientific">Corchorus olitorius</name>
    <dbReference type="NCBI Taxonomy" id="93759"/>
    <lineage>
        <taxon>Eukaryota</taxon>
        <taxon>Viridiplantae</taxon>
        <taxon>Streptophyta</taxon>
        <taxon>Embryophyta</taxon>
        <taxon>Tracheophyta</taxon>
        <taxon>Spermatophyta</taxon>
        <taxon>Magnoliopsida</taxon>
        <taxon>eudicotyledons</taxon>
        <taxon>Gunneridae</taxon>
        <taxon>Pentapetalae</taxon>
        <taxon>rosids</taxon>
        <taxon>malvids</taxon>
        <taxon>Malvales</taxon>
        <taxon>Malvaceae</taxon>
        <taxon>Grewioideae</taxon>
        <taxon>Apeibeae</taxon>
        <taxon>Corchorus</taxon>
    </lineage>
</organism>
<gene>
    <name evidence="2" type="ORF">COLO4_19523</name>
</gene>
<accession>A0A1R3J518</accession>
<dbReference type="EMBL" id="AWUE01016647">
    <property type="protein sequence ID" value="OMO89900.1"/>
    <property type="molecule type" value="Genomic_DNA"/>
</dbReference>
<keyword evidence="1" id="KW-0677">Repeat</keyword>
<sequence length="773" mass="84221">MGFTSTLPLYSQPKILPNKQRLRFEPLASHYGAGRLIPNTLPFISRRCYSRSKRLVVKAANGAEGGARRRVYRQSQAEQPPSSAPVKQVASFVVPAGVFLAASFVLWKLIEKISAPKASKSSSVEDKSPSQGVKWSFAPGSNLLSGFAAKIDRQSKQTLNEFAKELRAFSSVDMSGRNFGDEGLFFLAESLGYNQTVEEVSFAANGITATGVKAFDGVLQSNIMLKTLDLSGNPIGDEGVKYLCDILENNSSIQKLQLNSVDLGDEGAKDLAELLKKNPTLRVLELNNNMIDYSGFTSLAAALLENNTIRNLHLNGNYGGALGVNALAKGLEGNKSLRELHLHGNSIGDEGVRSLMSGLTSHKGKITLLDLGNNSITAKGAFHVAEYMKKSKSLLWVNLYMNDIGDEGAERIADALKQNRTITTIDLGGNNIRAKGITVIAESLKDNTVITNLEVGYNPIGPDGAKALSEVLKFHGNVKTLKLGWCQIGPNGAEFIADMLRYNNTISILDLRANGLRDEGAACLARSLKVVNEALTSLDLGFNEIRDDGAFAIAQALKANEDVTVTSLNLASNFLTKFGQSALTDARDHVYEMSEKEVVVRTPTFKWHPNPGACWGWELAPCIIYDLYNGVDAIEAGVLGSDLGHFRFFWAQGRQSQLTSPDLMELRFTLLLLVMFFCITQVSSETKIEEQESTQSQSQVVKGPNRKLFSFVDCGGLCRTRCSLHSRQNVCMRACGTCCARCRCVPPGTSGNRHICGRCYTDMTTHGKKQKCP</sequence>
<proteinExistence type="predicted"/>
<dbReference type="InterPro" id="IPR032675">
    <property type="entry name" value="LRR_dom_sf"/>
</dbReference>
<dbReference type="Pfam" id="PF13516">
    <property type="entry name" value="LRR_6"/>
    <property type="match status" value="10"/>
</dbReference>
<dbReference type="FunFam" id="3.80.10.10:FF:001374">
    <property type="entry name" value="RNI-like superfamily protein"/>
    <property type="match status" value="1"/>
</dbReference>
<dbReference type="Proteomes" id="UP000187203">
    <property type="component" value="Unassembled WGS sequence"/>
</dbReference>
<dbReference type="Pfam" id="PF02704">
    <property type="entry name" value="GASA"/>
    <property type="match status" value="1"/>
</dbReference>
<dbReference type="STRING" id="93759.A0A1R3J518"/>
<evidence type="ECO:0000313" key="2">
    <source>
        <dbReference type="EMBL" id="OMO89900.1"/>
    </source>
</evidence>
<keyword evidence="3" id="KW-1185">Reference proteome</keyword>
<dbReference type="OrthoDB" id="341587at2759"/>
<dbReference type="SMART" id="SM00368">
    <property type="entry name" value="LRR_RI"/>
    <property type="match status" value="13"/>
</dbReference>
<evidence type="ECO:0000256" key="1">
    <source>
        <dbReference type="ARBA" id="ARBA00022737"/>
    </source>
</evidence>
<dbReference type="InterPro" id="IPR001611">
    <property type="entry name" value="Leu-rich_rpt"/>
</dbReference>
<dbReference type="InterPro" id="IPR052201">
    <property type="entry name" value="LRR-containing_regulator"/>
</dbReference>
<evidence type="ECO:0000313" key="3">
    <source>
        <dbReference type="Proteomes" id="UP000187203"/>
    </source>
</evidence>
<dbReference type="InterPro" id="IPR003854">
    <property type="entry name" value="GASA"/>
</dbReference>
<dbReference type="AlphaFoldDB" id="A0A1R3J518"/>
<dbReference type="PANTHER" id="PTHR24111">
    <property type="entry name" value="LEUCINE-RICH REPEAT-CONTAINING PROTEIN 34"/>
    <property type="match status" value="1"/>
</dbReference>